<dbReference type="AlphaFoldDB" id="A0A0D6LUH7"/>
<dbReference type="EMBL" id="KE124973">
    <property type="protein sequence ID" value="EPB73726.1"/>
    <property type="molecule type" value="Genomic_DNA"/>
</dbReference>
<protein>
    <submittedName>
        <fullName evidence="5">ShTK domain protein</fullName>
    </submittedName>
</protein>
<gene>
    <name evidence="5" type="ORF">ANCCEY_07163</name>
</gene>
<dbReference type="Gene3D" id="1.10.10.1940">
    <property type="match status" value="1"/>
</dbReference>
<keyword evidence="1" id="KW-0732">Signal</keyword>
<accession>A0A0D6LUH7</accession>
<name>A0A0D6LUH7_9BILA</name>
<evidence type="ECO:0000256" key="3">
    <source>
        <dbReference type="PROSITE-ProRule" id="PRU01005"/>
    </source>
</evidence>
<comment type="caution">
    <text evidence="3">Lacks conserved residue(s) required for the propagation of feature annotation.</text>
</comment>
<dbReference type="FunFam" id="1.10.10.1940:FF:000002">
    <property type="entry name" value="PHAryngeal gland Toxin-related"/>
    <property type="match status" value="2"/>
</dbReference>
<keyword evidence="2" id="KW-1015">Disulfide bond</keyword>
<keyword evidence="6" id="KW-1185">Reference proteome</keyword>
<reference evidence="5 6" key="1">
    <citation type="submission" date="2013-05" db="EMBL/GenBank/DDBJ databases">
        <title>Draft genome of the parasitic nematode Anyclostoma ceylanicum.</title>
        <authorList>
            <person name="Mitreva M."/>
        </authorList>
    </citation>
    <scope>NUCLEOTIDE SEQUENCE [LARGE SCALE GENOMIC DNA]</scope>
</reference>
<proteinExistence type="predicted"/>
<organism evidence="5 6">
    <name type="scientific">Ancylostoma ceylanicum</name>
    <dbReference type="NCBI Taxonomy" id="53326"/>
    <lineage>
        <taxon>Eukaryota</taxon>
        <taxon>Metazoa</taxon>
        <taxon>Ecdysozoa</taxon>
        <taxon>Nematoda</taxon>
        <taxon>Chromadorea</taxon>
        <taxon>Rhabditida</taxon>
        <taxon>Rhabditina</taxon>
        <taxon>Rhabditomorpha</taxon>
        <taxon>Strongyloidea</taxon>
        <taxon>Ancylostomatidae</taxon>
        <taxon>Ancylostomatinae</taxon>
        <taxon>Ancylostoma</taxon>
    </lineage>
</organism>
<evidence type="ECO:0000259" key="4">
    <source>
        <dbReference type="PROSITE" id="PS51670"/>
    </source>
</evidence>
<dbReference type="Proteomes" id="UP000054495">
    <property type="component" value="Unassembled WGS sequence"/>
</dbReference>
<dbReference type="Pfam" id="PF01549">
    <property type="entry name" value="ShK"/>
    <property type="match status" value="2"/>
</dbReference>
<dbReference type="InterPro" id="IPR003582">
    <property type="entry name" value="ShKT_dom"/>
</dbReference>
<dbReference type="PANTHER" id="PTHR46219:SF5">
    <property type="entry name" value="SHKT DOMAIN-CONTAINING PROTEIN"/>
    <property type="match status" value="1"/>
</dbReference>
<dbReference type="PROSITE" id="PS51670">
    <property type="entry name" value="SHKT"/>
    <property type="match status" value="1"/>
</dbReference>
<feature type="non-terminal residue" evidence="5">
    <location>
        <position position="1"/>
    </location>
</feature>
<evidence type="ECO:0000313" key="5">
    <source>
        <dbReference type="EMBL" id="EPB73726.1"/>
    </source>
</evidence>
<dbReference type="Gene3D" id="1.10.10.1870">
    <property type="entry name" value="ShTK domain-like"/>
    <property type="match status" value="1"/>
</dbReference>
<evidence type="ECO:0000256" key="2">
    <source>
        <dbReference type="ARBA" id="ARBA00023157"/>
    </source>
</evidence>
<dbReference type="SMART" id="SM00254">
    <property type="entry name" value="ShKT"/>
    <property type="match status" value="2"/>
</dbReference>
<sequence>LLPQIWPDISEHNLVEFQIGTDTATTTVTTTTTKAAVFLDLLPDLENSSPISACVDLVNPKTGKSDCPKVAYLCSDAKYYMVMHVQCPKTCGRCDANGGTIAPVIPPTGRLYMERIRQKIQKNMSTPQYCVAGCQDMVDYKTGLSNCANMASYCHNALYKDVMKQQCPKTCGYCQ</sequence>
<evidence type="ECO:0000256" key="1">
    <source>
        <dbReference type="ARBA" id="ARBA00022729"/>
    </source>
</evidence>
<dbReference type="PANTHER" id="PTHR46219">
    <property type="entry name" value="PROTEIN CBG11138"/>
    <property type="match status" value="1"/>
</dbReference>
<evidence type="ECO:0000313" key="6">
    <source>
        <dbReference type="Proteomes" id="UP000054495"/>
    </source>
</evidence>
<feature type="domain" description="ShKT" evidence="4">
    <location>
        <begin position="134"/>
        <end position="174"/>
    </location>
</feature>